<proteinExistence type="predicted"/>
<evidence type="ECO:0000313" key="2">
    <source>
        <dbReference type="Proteomes" id="UP000318571"/>
    </source>
</evidence>
<protein>
    <submittedName>
        <fullName evidence="1">Uncharacterized protein</fullName>
    </submittedName>
</protein>
<keyword evidence="2" id="KW-1185">Reference proteome</keyword>
<accession>A0A553N7Y3</accession>
<dbReference type="Proteomes" id="UP000318571">
    <property type="component" value="Chromosome 8"/>
</dbReference>
<name>A0A553N7Y3_TIGCA</name>
<evidence type="ECO:0000313" key="1">
    <source>
        <dbReference type="EMBL" id="TRY61554.1"/>
    </source>
</evidence>
<organism evidence="1 2">
    <name type="scientific">Tigriopus californicus</name>
    <name type="common">Marine copepod</name>
    <dbReference type="NCBI Taxonomy" id="6832"/>
    <lineage>
        <taxon>Eukaryota</taxon>
        <taxon>Metazoa</taxon>
        <taxon>Ecdysozoa</taxon>
        <taxon>Arthropoda</taxon>
        <taxon>Crustacea</taxon>
        <taxon>Multicrustacea</taxon>
        <taxon>Hexanauplia</taxon>
        <taxon>Copepoda</taxon>
        <taxon>Harpacticoida</taxon>
        <taxon>Harpacticidae</taxon>
        <taxon>Tigriopus</taxon>
    </lineage>
</organism>
<dbReference type="EMBL" id="VCGU01000459">
    <property type="protein sequence ID" value="TRY61554.1"/>
    <property type="molecule type" value="Genomic_DNA"/>
</dbReference>
<reference evidence="1 2" key="1">
    <citation type="journal article" date="2018" name="Nat. Ecol. Evol.">
        <title>Genomic signatures of mitonuclear coevolution across populations of Tigriopus californicus.</title>
        <authorList>
            <person name="Barreto F.S."/>
            <person name="Watson E.T."/>
            <person name="Lima T.G."/>
            <person name="Willett C.S."/>
            <person name="Edmands S."/>
            <person name="Li W."/>
            <person name="Burton R.S."/>
        </authorList>
    </citation>
    <scope>NUCLEOTIDE SEQUENCE [LARGE SCALE GENOMIC DNA]</scope>
    <source>
        <strain evidence="1 2">San Diego</strain>
    </source>
</reference>
<dbReference type="AlphaFoldDB" id="A0A553N7Y3"/>
<gene>
    <name evidence="1" type="ORF">TCAL_16295</name>
</gene>
<comment type="caution">
    <text evidence="1">The sequence shown here is derived from an EMBL/GenBank/DDBJ whole genome shotgun (WGS) entry which is preliminary data.</text>
</comment>
<sequence>MCSLIRGLHYTPASLISGRGQLFQEQKKEKEQQQLKQQQQEEENMKWPTICRNCGPSRCCCTRDSGTFKISLDFISVRYPCDHDLTDYEDDEAALH</sequence>